<protein>
    <submittedName>
        <fullName evidence="1">Uncharacterized protein</fullName>
    </submittedName>
</protein>
<organism evidence="1 2">
    <name type="scientific">Arachnia rubra</name>
    <dbReference type="NCBI Taxonomy" id="1547448"/>
    <lineage>
        <taxon>Bacteria</taxon>
        <taxon>Bacillati</taxon>
        <taxon>Actinomycetota</taxon>
        <taxon>Actinomycetes</taxon>
        <taxon>Propionibacteriales</taxon>
        <taxon>Propionibacteriaceae</taxon>
        <taxon>Arachnia</taxon>
    </lineage>
</organism>
<name>A0ABX7Y754_9ACTN</name>
<sequence length="139" mass="14272">MAHATARPDGRLGGGEKVRAAMQALWSGWESAPEGFEMITGKIKGGDRHGLVVSGRRLDLLPAARTLGAGLATQLFGAATSTTVTCLAGQGQLLGLISAGGLIQIPGSLGGIWWPGLDQVTRAWARNLPAPAVPPPSRT</sequence>
<dbReference type="EMBL" id="CP072384">
    <property type="protein sequence ID" value="QUC08912.1"/>
    <property type="molecule type" value="Genomic_DNA"/>
</dbReference>
<reference evidence="1 2" key="1">
    <citation type="submission" date="2021-03" db="EMBL/GenBank/DDBJ databases">
        <title>Human Oral Microbial Genomes.</title>
        <authorList>
            <person name="Johnston C.D."/>
            <person name="Chen T."/>
            <person name="Dewhirst F.E."/>
        </authorList>
    </citation>
    <scope>NUCLEOTIDE SEQUENCE [LARGE SCALE GENOMIC DNA]</scope>
    <source>
        <strain evidence="1 2">DSMZ 100122</strain>
    </source>
</reference>
<dbReference type="RefSeq" id="WP_212325638.1">
    <property type="nucleotide sequence ID" value="NZ_AP024463.1"/>
</dbReference>
<evidence type="ECO:0000313" key="1">
    <source>
        <dbReference type="EMBL" id="QUC08912.1"/>
    </source>
</evidence>
<proteinExistence type="predicted"/>
<dbReference type="Proteomes" id="UP000678513">
    <property type="component" value="Chromosome"/>
</dbReference>
<gene>
    <name evidence="1" type="ORF">J5A65_04045</name>
</gene>
<evidence type="ECO:0000313" key="2">
    <source>
        <dbReference type="Proteomes" id="UP000678513"/>
    </source>
</evidence>
<accession>A0ABX7Y754</accession>
<keyword evidence="2" id="KW-1185">Reference proteome</keyword>